<feature type="domain" description="ABC transmembrane type-2" evidence="7">
    <location>
        <begin position="36"/>
        <end position="281"/>
    </location>
</feature>
<proteinExistence type="inferred from homology"/>
<dbReference type="PANTHER" id="PTHR43229">
    <property type="entry name" value="NODULATION PROTEIN J"/>
    <property type="match status" value="1"/>
</dbReference>
<evidence type="ECO:0000313" key="8">
    <source>
        <dbReference type="EMBL" id="MEF2255584.1"/>
    </source>
</evidence>
<feature type="transmembrane region" description="Helical" evidence="6">
    <location>
        <begin position="121"/>
        <end position="146"/>
    </location>
</feature>
<protein>
    <recommendedName>
        <fullName evidence="6">Transport permease protein</fullName>
    </recommendedName>
</protein>
<evidence type="ECO:0000256" key="6">
    <source>
        <dbReference type="RuleBase" id="RU361157"/>
    </source>
</evidence>
<evidence type="ECO:0000256" key="2">
    <source>
        <dbReference type="ARBA" id="ARBA00022692"/>
    </source>
</evidence>
<keyword evidence="6" id="KW-0813">Transport</keyword>
<evidence type="ECO:0000259" key="7">
    <source>
        <dbReference type="PROSITE" id="PS51012"/>
    </source>
</evidence>
<dbReference type="EMBL" id="JAZHOV010000005">
    <property type="protein sequence ID" value="MEF2255584.1"/>
    <property type="molecule type" value="Genomic_DNA"/>
</dbReference>
<name>A0ABU7V7D0_9MICO</name>
<keyword evidence="5" id="KW-0046">Antibiotic resistance</keyword>
<comment type="similarity">
    <text evidence="6">Belongs to the ABC-2 integral membrane protein family.</text>
</comment>
<keyword evidence="6" id="KW-1003">Cell membrane</keyword>
<evidence type="ECO:0000256" key="3">
    <source>
        <dbReference type="ARBA" id="ARBA00022989"/>
    </source>
</evidence>
<dbReference type="InterPro" id="IPR013525">
    <property type="entry name" value="ABC2_TM"/>
</dbReference>
<dbReference type="InterPro" id="IPR000412">
    <property type="entry name" value="ABC_2_transport"/>
</dbReference>
<keyword evidence="3 6" id="KW-1133">Transmembrane helix</keyword>
<reference evidence="8 9" key="1">
    <citation type="submission" date="2024-01" db="EMBL/GenBank/DDBJ databases">
        <title>the genome sequence of strain Microbacterium schleiferi NBRC 15075.</title>
        <authorList>
            <person name="Ding Y."/>
            <person name="Zhang G."/>
        </authorList>
    </citation>
    <scope>NUCLEOTIDE SEQUENCE [LARGE SCALE GENOMIC DNA]</scope>
    <source>
        <strain evidence="8 9">NBRC 15075</strain>
    </source>
</reference>
<comment type="subcellular location">
    <subcellularLocation>
        <location evidence="6">Cell membrane</location>
        <topology evidence="6">Multi-pass membrane protein</topology>
    </subcellularLocation>
    <subcellularLocation>
        <location evidence="1">Membrane</location>
        <topology evidence="1">Multi-pass membrane protein</topology>
    </subcellularLocation>
</comment>
<keyword evidence="2 6" id="KW-0812">Transmembrane</keyword>
<gene>
    <name evidence="8" type="ORF">V2V91_10635</name>
</gene>
<sequence length="282" mass="30402">MTALTLAPARLSPMHAVRHGIRRIGFEIRGYTRSPETIFFTFLFPILMLALFSTVFGGDGDQSYGQGLPALSAAQMYLPGMLAAGVLLSGLQNLAIDIALERHDGTLKRLGGTPLSPVSYFIGKIGQVLVTGTVQAAVLLVFAGLVLGVPLPSDVESWLTFAWVFVLGLATSAFLGIAISAIPRSARSASAVVIPVALVLQFISGVYMFFWLLPAWLQNVANLFPLAWMAKGMRAVFLPPEYATLEQSGAWDLGGVAIALLIWLVVGLIISRLTFRWIRRDA</sequence>
<evidence type="ECO:0000313" key="9">
    <source>
        <dbReference type="Proteomes" id="UP001351900"/>
    </source>
</evidence>
<evidence type="ECO:0000256" key="4">
    <source>
        <dbReference type="ARBA" id="ARBA00023136"/>
    </source>
</evidence>
<dbReference type="InterPro" id="IPR047817">
    <property type="entry name" value="ABC2_TM_bact-type"/>
</dbReference>
<evidence type="ECO:0000256" key="5">
    <source>
        <dbReference type="ARBA" id="ARBA00023251"/>
    </source>
</evidence>
<feature type="transmembrane region" description="Helical" evidence="6">
    <location>
        <begin position="76"/>
        <end position="100"/>
    </location>
</feature>
<comment type="caution">
    <text evidence="8">The sequence shown here is derived from an EMBL/GenBank/DDBJ whole genome shotgun (WGS) entry which is preliminary data.</text>
</comment>
<dbReference type="Proteomes" id="UP001351900">
    <property type="component" value="Unassembled WGS sequence"/>
</dbReference>
<feature type="transmembrane region" description="Helical" evidence="6">
    <location>
        <begin position="250"/>
        <end position="270"/>
    </location>
</feature>
<dbReference type="InterPro" id="IPR051784">
    <property type="entry name" value="Nod_factor_ABC_transporter"/>
</dbReference>
<accession>A0ABU7V7D0</accession>
<dbReference type="PROSITE" id="PS51012">
    <property type="entry name" value="ABC_TM2"/>
    <property type="match status" value="1"/>
</dbReference>
<dbReference type="PANTHER" id="PTHR43229:SF2">
    <property type="entry name" value="NODULATION PROTEIN J"/>
    <property type="match status" value="1"/>
</dbReference>
<keyword evidence="4 6" id="KW-0472">Membrane</keyword>
<feature type="transmembrane region" description="Helical" evidence="6">
    <location>
        <begin position="191"/>
        <end position="213"/>
    </location>
</feature>
<dbReference type="RefSeq" id="WP_331791810.1">
    <property type="nucleotide sequence ID" value="NZ_BAAAUO010000011.1"/>
</dbReference>
<feature type="transmembrane region" description="Helical" evidence="6">
    <location>
        <begin position="38"/>
        <end position="56"/>
    </location>
</feature>
<feature type="transmembrane region" description="Helical" evidence="6">
    <location>
        <begin position="158"/>
        <end position="179"/>
    </location>
</feature>
<keyword evidence="9" id="KW-1185">Reference proteome</keyword>
<organism evidence="8 9">
    <name type="scientific">Microbacterium schleiferi</name>
    <dbReference type="NCBI Taxonomy" id="69362"/>
    <lineage>
        <taxon>Bacteria</taxon>
        <taxon>Bacillati</taxon>
        <taxon>Actinomycetota</taxon>
        <taxon>Actinomycetes</taxon>
        <taxon>Micrococcales</taxon>
        <taxon>Microbacteriaceae</taxon>
        <taxon>Microbacterium</taxon>
    </lineage>
</organism>
<evidence type="ECO:0000256" key="1">
    <source>
        <dbReference type="ARBA" id="ARBA00004141"/>
    </source>
</evidence>
<dbReference type="PIRSF" id="PIRSF006648">
    <property type="entry name" value="DrrB"/>
    <property type="match status" value="1"/>
</dbReference>
<dbReference type="Pfam" id="PF01061">
    <property type="entry name" value="ABC2_membrane"/>
    <property type="match status" value="1"/>
</dbReference>